<organism evidence="1 2">
    <name type="scientific">Bradyrhizobium niftali</name>
    <dbReference type="NCBI Taxonomy" id="2560055"/>
    <lineage>
        <taxon>Bacteria</taxon>
        <taxon>Pseudomonadati</taxon>
        <taxon>Pseudomonadota</taxon>
        <taxon>Alphaproteobacteria</taxon>
        <taxon>Hyphomicrobiales</taxon>
        <taxon>Nitrobacteraceae</taxon>
        <taxon>Bradyrhizobium</taxon>
    </lineage>
</organism>
<keyword evidence="2" id="KW-1185">Reference proteome</keyword>
<accession>A0A4Y9LTG7</accession>
<dbReference type="Proteomes" id="UP000297966">
    <property type="component" value="Unassembled WGS sequence"/>
</dbReference>
<name>A0A4Y9LTG7_9BRAD</name>
<dbReference type="EMBL" id="SPQT01000011">
    <property type="protein sequence ID" value="TFV46379.1"/>
    <property type="molecule type" value="Genomic_DNA"/>
</dbReference>
<dbReference type="AlphaFoldDB" id="A0A4Y9LTG7"/>
<evidence type="ECO:0000313" key="2">
    <source>
        <dbReference type="Proteomes" id="UP000297966"/>
    </source>
</evidence>
<protein>
    <submittedName>
        <fullName evidence="1">Uncharacterized protein</fullName>
    </submittedName>
</protein>
<comment type="caution">
    <text evidence="1">The sequence shown here is derived from an EMBL/GenBank/DDBJ whole genome shotgun (WGS) entry which is preliminary data.</text>
</comment>
<evidence type="ECO:0000313" key="1">
    <source>
        <dbReference type="EMBL" id="TFV46379.1"/>
    </source>
</evidence>
<reference evidence="1 2" key="1">
    <citation type="submission" date="2019-03" db="EMBL/GenBank/DDBJ databases">
        <title>Bradyrhizobium diversity isolated from nodules of Chamaecrista fasciculata.</title>
        <authorList>
            <person name="Klepa M.S."/>
            <person name="Urquiaga M.O."/>
            <person name="Hungria M."/>
            <person name="Delamuta J.R."/>
        </authorList>
    </citation>
    <scope>NUCLEOTIDE SEQUENCE [LARGE SCALE GENOMIC DNA]</scope>
    <source>
        <strain evidence="1 2">CNPSo 3448</strain>
    </source>
</reference>
<gene>
    <name evidence="1" type="ORF">E4K65_20290</name>
</gene>
<sequence length="191" mass="21315">MKSLYLLPPPHLVFKCRFGHLGDAGRLTDANSGRPDMTAALRCYDPPSLCERLRNAHAMTRPVMLDIIDKACRRFPSLGQSERSARVMRLVDAEAWADAALALMELELPLWQVRRIAYDEGEWYCALSRERELPDWLDAAVEARHADLALALLSAFVEVQALAADKSRPSVPSVRPAPDPLYEPVGCDNFG</sequence>
<proteinExistence type="predicted"/>
<dbReference type="OrthoDB" id="8234528at2"/>